<comment type="caution">
    <text evidence="1">The sequence shown here is derived from an EMBL/GenBank/DDBJ whole genome shotgun (WGS) entry which is preliminary data.</text>
</comment>
<dbReference type="AlphaFoldDB" id="A0A0D0FA30"/>
<evidence type="ECO:0000313" key="2">
    <source>
        <dbReference type="Proteomes" id="UP000032049"/>
    </source>
</evidence>
<proteinExistence type="predicted"/>
<evidence type="ECO:0000313" key="1">
    <source>
        <dbReference type="EMBL" id="KIO78648.1"/>
    </source>
</evidence>
<organism evidence="1 2">
    <name type="scientific">Pedobacter lusitanus</name>
    <dbReference type="NCBI Taxonomy" id="1503925"/>
    <lineage>
        <taxon>Bacteria</taxon>
        <taxon>Pseudomonadati</taxon>
        <taxon>Bacteroidota</taxon>
        <taxon>Sphingobacteriia</taxon>
        <taxon>Sphingobacteriales</taxon>
        <taxon>Sphingobacteriaceae</taxon>
        <taxon>Pedobacter</taxon>
    </lineage>
</organism>
<dbReference type="STRING" id="1503925.TH53_02590"/>
<keyword evidence="2" id="KW-1185">Reference proteome</keyword>
<dbReference type="EMBL" id="JXRA01000008">
    <property type="protein sequence ID" value="KIO78648.1"/>
    <property type="molecule type" value="Genomic_DNA"/>
</dbReference>
<reference evidence="1 2" key="1">
    <citation type="submission" date="2015-01" db="EMBL/GenBank/DDBJ databases">
        <title>Draft genome sequence of Pedobacter sp. NL19 isolated from sludge of an effluent treatment pond in an abandoned uranium mine.</title>
        <authorList>
            <person name="Santos T."/>
            <person name="Caetano T."/>
            <person name="Covas C."/>
            <person name="Cruz A."/>
            <person name="Mendo S."/>
        </authorList>
    </citation>
    <scope>NUCLEOTIDE SEQUENCE [LARGE SCALE GENOMIC DNA]</scope>
    <source>
        <strain evidence="1 2">NL19</strain>
    </source>
</reference>
<dbReference type="RefSeq" id="WP_041878086.1">
    <property type="nucleotide sequence ID" value="NZ_JXRA01000008.1"/>
</dbReference>
<name>A0A0D0FA30_9SPHI</name>
<gene>
    <name evidence="1" type="ORF">TH53_02590</name>
</gene>
<sequence>MLISNGFTEGDIKITIYNPLNGVTDLLGNKNTDYTGDGSRDEYILSLAANTAAEATLAHLLLNNNDA</sequence>
<protein>
    <submittedName>
        <fullName evidence="1">Uncharacterized protein</fullName>
    </submittedName>
</protein>
<dbReference type="Proteomes" id="UP000032049">
    <property type="component" value="Unassembled WGS sequence"/>
</dbReference>
<accession>A0A0D0FA30</accession>